<gene>
    <name evidence="4" type="ORF">CFBP5507_20610</name>
</gene>
<evidence type="ECO:0000313" key="5">
    <source>
        <dbReference type="Proteomes" id="UP000298735"/>
    </source>
</evidence>
<feature type="binding site" evidence="3">
    <location>
        <position position="83"/>
    </location>
    <ligand>
        <name>Zn(2+)</name>
        <dbReference type="ChEBI" id="CHEBI:29105"/>
        <label>1</label>
    </ligand>
</feature>
<dbReference type="GO" id="GO:0046872">
    <property type="term" value="F:metal ion binding"/>
    <property type="evidence" value="ECO:0007669"/>
    <property type="project" value="UniProtKB-KW"/>
</dbReference>
<dbReference type="PANTHER" id="PTHR32494:SF5">
    <property type="entry name" value="ALLANTOATE AMIDOHYDROLASE"/>
    <property type="match status" value="1"/>
</dbReference>
<dbReference type="Pfam" id="PF01546">
    <property type="entry name" value="Peptidase_M20"/>
    <property type="match status" value="1"/>
</dbReference>
<dbReference type="RefSeq" id="WP_137411407.1">
    <property type="nucleotide sequence ID" value="NZ_CP074392.1"/>
</dbReference>
<feature type="binding site" evidence="3">
    <location>
        <position position="94"/>
    </location>
    <ligand>
        <name>Zn(2+)</name>
        <dbReference type="ChEBI" id="CHEBI:29105"/>
        <label>2</label>
    </ligand>
</feature>
<dbReference type="Gene3D" id="3.40.630.10">
    <property type="entry name" value="Zn peptidases"/>
    <property type="match status" value="1"/>
</dbReference>
<dbReference type="NCBIfam" id="TIGR01879">
    <property type="entry name" value="hydantase"/>
    <property type="match status" value="1"/>
</dbReference>
<dbReference type="InterPro" id="IPR011650">
    <property type="entry name" value="Peptidase_M20_dimer"/>
</dbReference>
<evidence type="ECO:0000256" key="1">
    <source>
        <dbReference type="ARBA" id="ARBA00006153"/>
    </source>
</evidence>
<dbReference type="SUPFAM" id="SSF53187">
    <property type="entry name" value="Zn-dependent exopeptidases"/>
    <property type="match status" value="1"/>
</dbReference>
<evidence type="ECO:0000256" key="2">
    <source>
        <dbReference type="ARBA" id="ARBA00022801"/>
    </source>
</evidence>
<dbReference type="InterPro" id="IPR010158">
    <property type="entry name" value="Amidase_Cbmase"/>
</dbReference>
<keyword evidence="2 4" id="KW-0378">Hydrolase</keyword>
<sequence length="426" mass="45831">MAKLSINGERLLANLDRFAAIGATEKGGVNRQALTVLDREARRLLAKLAIDRGFSLFQDPLANLFIRRSGRDESLAPLLIGSHLDSQPSGGRFDGALGTLSAFEVLETLEDFGIDTERPIEVVAFTNEEGCRFAPGCMGSMAFASGNIPDNWLHLVATDDGAGFAGELDATLKSLPEATMRDLGFPVFAFVEVHIEQGPSLEKQGIPIGIVTGIQGTRWLKVSITGQTAHAGTTALAYRRDPFHAAVNALGSLFPAMMPQDPAARFTVGRMALQPGAVNAIPQSVTFTVDIRHPSSETLAKMESKIRAIVHEAATGQKCDATIEQIFDMSPANFQDSIVSALDRAARERGFPTERMLSGAFHDALFMNRVAPSAMIFVPCRDGLSHNEAEHVEPEHSMGGCDMLLASVLQILPLVTFEDPGQDTCT</sequence>
<dbReference type="OrthoDB" id="9808195at2"/>
<evidence type="ECO:0000256" key="3">
    <source>
        <dbReference type="PIRSR" id="PIRSR001235-1"/>
    </source>
</evidence>
<dbReference type="Pfam" id="PF07687">
    <property type="entry name" value="M20_dimer"/>
    <property type="match status" value="1"/>
</dbReference>
<keyword evidence="3" id="KW-0479">Metal-binding</keyword>
<dbReference type="GO" id="GO:0016813">
    <property type="term" value="F:hydrolase activity, acting on carbon-nitrogen (but not peptide) bonds, in linear amidines"/>
    <property type="evidence" value="ECO:0007669"/>
    <property type="project" value="InterPro"/>
</dbReference>
<evidence type="ECO:0000313" key="4">
    <source>
        <dbReference type="EMBL" id="UYZ10039.1"/>
    </source>
</evidence>
<dbReference type="Gene3D" id="3.30.70.360">
    <property type="match status" value="1"/>
</dbReference>
<feature type="binding site" evidence="3">
    <location>
        <position position="386"/>
    </location>
    <ligand>
        <name>Zn(2+)</name>
        <dbReference type="ChEBI" id="CHEBI:29105"/>
        <label>2</label>
    </ligand>
</feature>
<keyword evidence="3" id="KW-0862">Zinc</keyword>
<dbReference type="InterPro" id="IPR002933">
    <property type="entry name" value="Peptidase_M20"/>
</dbReference>
<dbReference type="PANTHER" id="PTHR32494">
    <property type="entry name" value="ALLANTOATE DEIMINASE-RELATED"/>
    <property type="match status" value="1"/>
</dbReference>
<feature type="binding site" evidence="3">
    <location>
        <position position="129"/>
    </location>
    <ligand>
        <name>Zn(2+)</name>
        <dbReference type="ChEBI" id="CHEBI:29105"/>
        <label>2</label>
    </ligand>
</feature>
<dbReference type="KEGG" id="asal:CFBP5507_20610"/>
<accession>A0A4Z1QN40</accession>
<proteinExistence type="inferred from homology"/>
<dbReference type="InterPro" id="IPR036264">
    <property type="entry name" value="Bact_exopeptidase_dim_dom"/>
</dbReference>
<comment type="similarity">
    <text evidence="1">Belongs to the peptidase M20 family.</text>
</comment>
<dbReference type="CDD" id="cd03884">
    <property type="entry name" value="M20_bAS"/>
    <property type="match status" value="1"/>
</dbReference>
<dbReference type="EMBL" id="CP109969">
    <property type="protein sequence ID" value="UYZ10039.1"/>
    <property type="molecule type" value="Genomic_DNA"/>
</dbReference>
<protein>
    <submittedName>
        <fullName evidence="4">Zn-dependent hydrolase</fullName>
    </submittedName>
</protein>
<dbReference type="AlphaFoldDB" id="A0A4Z1QN40"/>
<dbReference type="PIRSF" id="PIRSF001235">
    <property type="entry name" value="Amidase_carbamoylase"/>
    <property type="match status" value="1"/>
</dbReference>
<feature type="binding site" evidence="3">
    <location>
        <position position="194"/>
    </location>
    <ligand>
        <name>Zn(2+)</name>
        <dbReference type="ChEBI" id="CHEBI:29105"/>
        <label>1</label>
    </ligand>
</feature>
<name>A0A4Z1QN40_9HYPH</name>
<feature type="binding site" evidence="3">
    <location>
        <position position="94"/>
    </location>
    <ligand>
        <name>Zn(2+)</name>
        <dbReference type="ChEBI" id="CHEBI:29105"/>
        <label>1</label>
    </ligand>
</feature>
<reference evidence="4" key="1">
    <citation type="submission" date="2022-10" db="EMBL/GenBank/DDBJ databases">
        <title>Complete genome sequence of Agrobacterium salinitolerans CFBP5507.</title>
        <authorList>
            <person name="Tchabashvili S."/>
            <person name="Yen H.-C."/>
            <person name="Haryono M."/>
            <person name="Lin Y.-C."/>
            <person name="Lai E.-M."/>
            <person name="Kuo C.-H."/>
        </authorList>
    </citation>
    <scope>NUCLEOTIDE SEQUENCE</scope>
    <source>
        <strain evidence="4">CFBP5507</strain>
    </source>
</reference>
<organism evidence="4 5">
    <name type="scientific">Agrobacterium salinitolerans</name>
    <dbReference type="NCBI Taxonomy" id="1183413"/>
    <lineage>
        <taxon>Bacteria</taxon>
        <taxon>Pseudomonadati</taxon>
        <taxon>Pseudomonadota</taxon>
        <taxon>Alphaproteobacteria</taxon>
        <taxon>Hyphomicrobiales</taxon>
        <taxon>Rhizobiaceae</taxon>
        <taxon>Rhizobium/Agrobacterium group</taxon>
        <taxon>Agrobacterium</taxon>
    </lineage>
</organism>
<comment type="cofactor">
    <cofactor evidence="3">
        <name>Zn(2+)</name>
        <dbReference type="ChEBI" id="CHEBI:29105"/>
    </cofactor>
    <text evidence="3">Binds 2 Zn(2+) ions per subunit.</text>
</comment>
<dbReference type="Proteomes" id="UP000298735">
    <property type="component" value="Chromosome Linear"/>
</dbReference>
<dbReference type="SUPFAM" id="SSF55031">
    <property type="entry name" value="Bacterial exopeptidase dimerisation domain"/>
    <property type="match status" value="1"/>
</dbReference>